<evidence type="ECO:0000313" key="3">
    <source>
        <dbReference type="EMBL" id="KAG8376863.1"/>
    </source>
</evidence>
<dbReference type="Pfam" id="PF00933">
    <property type="entry name" value="Glyco_hydro_3"/>
    <property type="match status" value="1"/>
</dbReference>
<accession>A0AAV6X305</accession>
<evidence type="ECO:0000259" key="2">
    <source>
        <dbReference type="Pfam" id="PF00933"/>
    </source>
</evidence>
<evidence type="ECO:0000313" key="4">
    <source>
        <dbReference type="Proteomes" id="UP000826271"/>
    </source>
</evidence>
<sequence length="159" mass="17642">MQAILKLKMEQNTKCLIWILVFCCLGAIADAEYKTYKDPKKPMNRRIKDLLGRMSLEEKIGQMVQIERTVATYHVMKNYYIGSVLSGGGSAPATEASPEMWVDMVNKIQKGALSTRLGIPMIYGIDAVHGQNTAYKATIFPHNIGLGATRQSSVCELDV</sequence>
<dbReference type="Gene3D" id="3.20.20.300">
    <property type="entry name" value="Glycoside hydrolase, family 3, N-terminal domain"/>
    <property type="match status" value="1"/>
</dbReference>
<dbReference type="GO" id="GO:0009251">
    <property type="term" value="P:glucan catabolic process"/>
    <property type="evidence" value="ECO:0007669"/>
    <property type="project" value="TreeGrafter"/>
</dbReference>
<keyword evidence="4" id="KW-1185">Reference proteome</keyword>
<dbReference type="PANTHER" id="PTHR30620:SF91">
    <property type="entry name" value="BETA-GLUCOSIDASE"/>
    <property type="match status" value="1"/>
</dbReference>
<dbReference type="AlphaFoldDB" id="A0AAV6X305"/>
<proteinExistence type="predicted"/>
<dbReference type="PANTHER" id="PTHR30620">
    <property type="entry name" value="PERIPLASMIC BETA-GLUCOSIDASE-RELATED"/>
    <property type="match status" value="1"/>
</dbReference>
<reference evidence="3" key="1">
    <citation type="submission" date="2019-10" db="EMBL/GenBank/DDBJ databases">
        <authorList>
            <person name="Zhang R."/>
            <person name="Pan Y."/>
            <person name="Wang J."/>
            <person name="Ma R."/>
            <person name="Yu S."/>
        </authorList>
    </citation>
    <scope>NUCLEOTIDE SEQUENCE</scope>
    <source>
        <strain evidence="3">LA-IB0</strain>
        <tissue evidence="3">Leaf</tissue>
    </source>
</reference>
<dbReference type="InterPro" id="IPR036962">
    <property type="entry name" value="Glyco_hydro_3_N_sf"/>
</dbReference>
<keyword evidence="1" id="KW-0378">Hydrolase</keyword>
<dbReference type="InterPro" id="IPR051915">
    <property type="entry name" value="Cellulose_Degrad_GH3"/>
</dbReference>
<name>A0AAV6X305_9LAMI</name>
<evidence type="ECO:0000256" key="1">
    <source>
        <dbReference type="ARBA" id="ARBA00022801"/>
    </source>
</evidence>
<dbReference type="EMBL" id="WHWC01000009">
    <property type="protein sequence ID" value="KAG8376863.1"/>
    <property type="molecule type" value="Genomic_DNA"/>
</dbReference>
<dbReference type="InterPro" id="IPR017853">
    <property type="entry name" value="GH"/>
</dbReference>
<feature type="domain" description="Glycoside hydrolase family 3 N-terminal" evidence="2">
    <location>
        <begin position="56"/>
        <end position="152"/>
    </location>
</feature>
<protein>
    <recommendedName>
        <fullName evidence="2">Glycoside hydrolase family 3 N-terminal domain-containing protein</fullName>
    </recommendedName>
</protein>
<comment type="caution">
    <text evidence="3">The sequence shown here is derived from an EMBL/GenBank/DDBJ whole genome shotgun (WGS) entry which is preliminary data.</text>
</comment>
<dbReference type="SUPFAM" id="SSF51445">
    <property type="entry name" value="(Trans)glycosidases"/>
    <property type="match status" value="1"/>
</dbReference>
<gene>
    <name evidence="3" type="ORF">BUALT_Bualt09G0108100</name>
</gene>
<dbReference type="GO" id="GO:0008422">
    <property type="term" value="F:beta-glucosidase activity"/>
    <property type="evidence" value="ECO:0007669"/>
    <property type="project" value="TreeGrafter"/>
</dbReference>
<organism evidence="3 4">
    <name type="scientific">Buddleja alternifolia</name>
    <dbReference type="NCBI Taxonomy" id="168488"/>
    <lineage>
        <taxon>Eukaryota</taxon>
        <taxon>Viridiplantae</taxon>
        <taxon>Streptophyta</taxon>
        <taxon>Embryophyta</taxon>
        <taxon>Tracheophyta</taxon>
        <taxon>Spermatophyta</taxon>
        <taxon>Magnoliopsida</taxon>
        <taxon>eudicotyledons</taxon>
        <taxon>Gunneridae</taxon>
        <taxon>Pentapetalae</taxon>
        <taxon>asterids</taxon>
        <taxon>lamiids</taxon>
        <taxon>Lamiales</taxon>
        <taxon>Scrophulariaceae</taxon>
        <taxon>Buddlejeae</taxon>
        <taxon>Buddleja</taxon>
    </lineage>
</organism>
<dbReference type="Proteomes" id="UP000826271">
    <property type="component" value="Unassembled WGS sequence"/>
</dbReference>
<dbReference type="InterPro" id="IPR001764">
    <property type="entry name" value="Glyco_hydro_3_N"/>
</dbReference>